<accession>A0AAU7K2L8</accession>
<organism evidence="2">
    <name type="scientific">Pedobacter sp. KACC 23697</name>
    <dbReference type="NCBI Taxonomy" id="3149230"/>
    <lineage>
        <taxon>Bacteria</taxon>
        <taxon>Pseudomonadati</taxon>
        <taxon>Bacteroidota</taxon>
        <taxon>Sphingobacteriia</taxon>
        <taxon>Sphingobacteriales</taxon>
        <taxon>Sphingobacteriaceae</taxon>
        <taxon>Pedobacter</taxon>
    </lineage>
</organism>
<dbReference type="PROSITE" id="PS51257">
    <property type="entry name" value="PROKAR_LIPOPROTEIN"/>
    <property type="match status" value="1"/>
</dbReference>
<proteinExistence type="predicted"/>
<protein>
    <recommendedName>
        <fullName evidence="1">DUF4595 domain-containing protein</fullName>
    </recommendedName>
</protein>
<evidence type="ECO:0000313" key="2">
    <source>
        <dbReference type="EMBL" id="XBO46713.1"/>
    </source>
</evidence>
<dbReference type="CDD" id="cd12871">
    <property type="entry name" value="Bacuni_01323_like"/>
    <property type="match status" value="1"/>
</dbReference>
<reference evidence="2" key="1">
    <citation type="submission" date="2024-05" db="EMBL/GenBank/DDBJ databases">
        <authorList>
            <person name="Kim S."/>
            <person name="Heo J."/>
            <person name="Choi H."/>
            <person name="Choi Y."/>
            <person name="Kwon S.-W."/>
            <person name="Kim Y."/>
        </authorList>
    </citation>
    <scope>NUCLEOTIDE SEQUENCE</scope>
    <source>
        <strain evidence="2">KACC 23697</strain>
    </source>
</reference>
<sequence length="266" mass="28691">MQKTIKYVMVTLVAAIAVAGCKKEINWNARPDLNGNGCKLTSLKTDFGTLGEVEISYKYDASGKLISATSDGETMTYTYSTTKITGTLENGEKTELTLANGRAVSSYMSDFFPGVSATRTYTYNADGYLTVVKSYLGNILNSTAELSYTGGNLTQEKVTYAEDGSVETITHEYSGEVAVNAYQMADPLAAIVDYVPGNYFGKPSKNVLKKTFTTSNKLSGVDTEEYNYVFDSKGNATSIVIKNYTNNGGSATDASLTTLSLVYNCK</sequence>
<name>A0AAU7K2L8_9SPHI</name>
<dbReference type="RefSeq" id="WP_406824217.1">
    <property type="nucleotide sequence ID" value="NZ_CP157485.1"/>
</dbReference>
<evidence type="ECO:0000259" key="1">
    <source>
        <dbReference type="Pfam" id="PF15283"/>
    </source>
</evidence>
<dbReference type="EMBL" id="CP157485">
    <property type="protein sequence ID" value="XBO46713.1"/>
    <property type="molecule type" value="Genomic_DNA"/>
</dbReference>
<gene>
    <name evidence="2" type="ORF">ABEG20_15585</name>
</gene>
<dbReference type="InterPro" id="IPR027931">
    <property type="entry name" value="DUF4595"/>
</dbReference>
<dbReference type="AlphaFoldDB" id="A0AAU7K2L8"/>
<feature type="domain" description="DUF4595" evidence="1">
    <location>
        <begin position="58"/>
        <end position="238"/>
    </location>
</feature>
<dbReference type="Pfam" id="PF15283">
    <property type="entry name" value="DUF4595"/>
    <property type="match status" value="1"/>
</dbReference>
<dbReference type="Gene3D" id="2.180.10.10">
    <property type="entry name" value="RHS repeat-associated core"/>
    <property type="match status" value="1"/>
</dbReference>